<dbReference type="Proteomes" id="UP001611383">
    <property type="component" value="Chromosome"/>
</dbReference>
<dbReference type="InterPro" id="IPR041720">
    <property type="entry name" value="FbaB-like"/>
</dbReference>
<dbReference type="PIRSF" id="PIRSF038992">
    <property type="entry name" value="Aldolase_Ia"/>
    <property type="match status" value="1"/>
</dbReference>
<sequence>MNGVAKQIRWSHFLDRRSGRGIIVPIDHGLSIGPVEGLASVEQVSRWIGHPGITGIIAHKGMVDRLGSSELLKGIGVMVHLNGMMSLASSPDRKERLTSVEAALRLGADAVSLQVNFDGTNDAHNLTMLGTVVDEAQRYGLPVLTMLYDKVPSDKLEHRLARQRHLMRACVELGTDALKLAAPDDLSLMPTLLEGIVEHTAVFFAGGAVRSEEEIFFLAEEVVRCGATGLCVGRNIFQRESARATLTRLQEIILGSRGLIDGEPRPQVSWEHPNHPNQPNRAHVQWSPVVEEVVK</sequence>
<name>A0ABY9WIE4_9BACT</name>
<proteinExistence type="predicted"/>
<dbReference type="EMBL" id="CP043494">
    <property type="protein sequence ID" value="WNG42964.1"/>
    <property type="molecule type" value="Genomic_DNA"/>
</dbReference>
<dbReference type="Pfam" id="PF01791">
    <property type="entry name" value="DeoC"/>
    <property type="match status" value="1"/>
</dbReference>
<accession>A0ABY9WIE4</accession>
<dbReference type="InterPro" id="IPR050456">
    <property type="entry name" value="DeoC/FbaB_aldolase"/>
</dbReference>
<dbReference type="PANTHER" id="PTHR47916:SF1">
    <property type="entry name" value="3-HYDROXY-5-PHOSPHONOOXYPENTANE-2,4-DIONE THIOLASE"/>
    <property type="match status" value="1"/>
</dbReference>
<dbReference type="InterPro" id="IPR013785">
    <property type="entry name" value="Aldolase_TIM"/>
</dbReference>
<dbReference type="Gene3D" id="3.20.20.70">
    <property type="entry name" value="Aldolase class I"/>
    <property type="match status" value="1"/>
</dbReference>
<dbReference type="RefSeq" id="WP_395813246.1">
    <property type="nucleotide sequence ID" value="NZ_CP043494.1"/>
</dbReference>
<dbReference type="SMART" id="SM01133">
    <property type="entry name" value="DeoC"/>
    <property type="match status" value="1"/>
</dbReference>
<reference evidence="1 2" key="1">
    <citation type="submission" date="2019-08" db="EMBL/GenBank/DDBJ databases">
        <title>Archangium and Cystobacter genomes.</title>
        <authorList>
            <person name="Chen I.-C.K."/>
            <person name="Wielgoss S."/>
        </authorList>
    </citation>
    <scope>NUCLEOTIDE SEQUENCE [LARGE SCALE GENOMIC DNA]</scope>
    <source>
        <strain evidence="1 2">Cbm 6</strain>
    </source>
</reference>
<protein>
    <submittedName>
        <fullName evidence="1">Aldolase</fullName>
    </submittedName>
</protein>
<gene>
    <name evidence="1" type="ORF">F0U60_01790</name>
</gene>
<organism evidence="1 2">
    <name type="scientific">Archangium minus</name>
    <dbReference type="NCBI Taxonomy" id="83450"/>
    <lineage>
        <taxon>Bacteria</taxon>
        <taxon>Pseudomonadati</taxon>
        <taxon>Myxococcota</taxon>
        <taxon>Myxococcia</taxon>
        <taxon>Myxococcales</taxon>
        <taxon>Cystobacterineae</taxon>
        <taxon>Archangiaceae</taxon>
        <taxon>Archangium</taxon>
    </lineage>
</organism>
<dbReference type="PANTHER" id="PTHR47916">
    <property type="entry name" value="FRUCTOSE-BISPHOSPHATE ALDOLASE CLASS 1"/>
    <property type="match status" value="1"/>
</dbReference>
<evidence type="ECO:0000313" key="1">
    <source>
        <dbReference type="EMBL" id="WNG42964.1"/>
    </source>
</evidence>
<dbReference type="SUPFAM" id="SSF51569">
    <property type="entry name" value="Aldolase"/>
    <property type="match status" value="1"/>
</dbReference>
<keyword evidence="2" id="KW-1185">Reference proteome</keyword>
<evidence type="ECO:0000313" key="2">
    <source>
        <dbReference type="Proteomes" id="UP001611383"/>
    </source>
</evidence>
<dbReference type="InterPro" id="IPR002915">
    <property type="entry name" value="DeoC/FbaB/LacD_aldolase"/>
</dbReference>